<dbReference type="InterPro" id="IPR036526">
    <property type="entry name" value="C-N_Hydrolase_sf"/>
</dbReference>
<evidence type="ECO:0000259" key="1">
    <source>
        <dbReference type="PROSITE" id="PS50263"/>
    </source>
</evidence>
<protein>
    <recommendedName>
        <fullName evidence="1">CN hydrolase domain-containing protein</fullName>
    </recommendedName>
</protein>
<organism evidence="2">
    <name type="scientific">human gut metagenome</name>
    <dbReference type="NCBI Taxonomy" id="408170"/>
    <lineage>
        <taxon>unclassified sequences</taxon>
        <taxon>metagenomes</taxon>
        <taxon>organismal metagenomes</taxon>
    </lineage>
</organism>
<reference evidence="2" key="1">
    <citation type="journal article" date="2013" name="Environ. Microbiol.">
        <title>Microbiota from the distal guts of lean and obese adolescents exhibit partial functional redundancy besides clear differences in community structure.</title>
        <authorList>
            <person name="Ferrer M."/>
            <person name="Ruiz A."/>
            <person name="Lanza F."/>
            <person name="Haange S.B."/>
            <person name="Oberbach A."/>
            <person name="Till H."/>
            <person name="Bargiela R."/>
            <person name="Campoy C."/>
            <person name="Segura M.T."/>
            <person name="Richter M."/>
            <person name="von Bergen M."/>
            <person name="Seifert J."/>
            <person name="Suarez A."/>
        </authorList>
    </citation>
    <scope>NUCLEOTIDE SEQUENCE</scope>
</reference>
<dbReference type="InterPro" id="IPR003010">
    <property type="entry name" value="C-N_Hydrolase"/>
</dbReference>
<sequence>MNTGFIKVSAVSPRVTVANVEKNLQNALKTVKAESESGSSLIVFPELYLTAYT</sequence>
<feature type="non-terminal residue" evidence="2">
    <location>
        <position position="53"/>
    </location>
</feature>
<feature type="domain" description="CN hydrolase" evidence="1">
    <location>
        <begin position="6"/>
        <end position="53"/>
    </location>
</feature>
<gene>
    <name evidence="2" type="ORF">LEA_16650</name>
</gene>
<name>K1T066_9ZZZZ</name>
<dbReference type="SUPFAM" id="SSF56317">
    <property type="entry name" value="Carbon-nitrogen hydrolase"/>
    <property type="match status" value="1"/>
</dbReference>
<dbReference type="PROSITE" id="PS50263">
    <property type="entry name" value="CN_HYDROLASE"/>
    <property type="match status" value="1"/>
</dbReference>
<dbReference type="EMBL" id="AJWY01011386">
    <property type="protein sequence ID" value="EKC52901.1"/>
    <property type="molecule type" value="Genomic_DNA"/>
</dbReference>
<evidence type="ECO:0000313" key="2">
    <source>
        <dbReference type="EMBL" id="EKC52901.1"/>
    </source>
</evidence>
<accession>K1T066</accession>
<dbReference type="Gene3D" id="3.60.110.10">
    <property type="entry name" value="Carbon-nitrogen hydrolase"/>
    <property type="match status" value="1"/>
</dbReference>
<proteinExistence type="predicted"/>
<comment type="caution">
    <text evidence="2">The sequence shown here is derived from an EMBL/GenBank/DDBJ whole genome shotgun (WGS) entry which is preliminary data.</text>
</comment>
<dbReference type="AlphaFoldDB" id="K1T066"/>